<keyword evidence="3 6" id="KW-0812">Transmembrane</keyword>
<dbReference type="InterPro" id="IPR051423">
    <property type="entry name" value="CD225/Dispanin"/>
</dbReference>
<dbReference type="PANTHER" id="PTHR14948">
    <property type="entry name" value="NG5"/>
    <property type="match status" value="1"/>
</dbReference>
<keyword evidence="8" id="KW-1185">Reference proteome</keyword>
<feature type="transmembrane region" description="Helical" evidence="6">
    <location>
        <begin position="94"/>
        <end position="117"/>
    </location>
</feature>
<evidence type="ECO:0000313" key="7">
    <source>
        <dbReference type="EMBL" id="KAF4098283.1"/>
    </source>
</evidence>
<dbReference type="GO" id="GO:0016020">
    <property type="term" value="C:membrane"/>
    <property type="evidence" value="ECO:0007669"/>
    <property type="project" value="UniProtKB-SubCell"/>
</dbReference>
<dbReference type="Proteomes" id="UP000579812">
    <property type="component" value="Unassembled WGS sequence"/>
</dbReference>
<evidence type="ECO:0000256" key="6">
    <source>
        <dbReference type="SAM" id="Phobius"/>
    </source>
</evidence>
<protein>
    <submittedName>
        <fullName evidence="7">Uncharacterized protein</fullName>
    </submittedName>
</protein>
<evidence type="ECO:0000256" key="4">
    <source>
        <dbReference type="ARBA" id="ARBA00022989"/>
    </source>
</evidence>
<keyword evidence="4 6" id="KW-1133">Transmembrane helix</keyword>
<comment type="similarity">
    <text evidence="2">Belongs to the CD225/Dispanin family.</text>
</comment>
<dbReference type="InterPro" id="IPR007593">
    <property type="entry name" value="CD225/Dispanin_fam"/>
</dbReference>
<evidence type="ECO:0000256" key="3">
    <source>
        <dbReference type="ARBA" id="ARBA00022692"/>
    </source>
</evidence>
<dbReference type="EMBL" id="JAAMOB010000021">
    <property type="protein sequence ID" value="KAF4098283.1"/>
    <property type="molecule type" value="Genomic_DNA"/>
</dbReference>
<sequence length="236" mass="25671">MAINTDAPHATDALGERAALQSTDFGDTQKLLDISDKELKRELNHSNSDTHLAKSLEAEQNEQTVVNVATEPGSPSRVSPASSPTPADREPCSFMWVAVISCFCPAVPINLFALYFAHMARSMIQAKDYDGARRLGRLALLLSIVSIVVGLAIILYLLRSLLSLCTLPPSLLVWRSLLSLCIVPPSLLVQKSLLSFCILPPSLLVQRSHLSPCILPPSLLVQKSWLSSCTLSLFPL</sequence>
<comment type="caution">
    <text evidence="7">The sequence shown here is derived from an EMBL/GenBank/DDBJ whole genome shotgun (WGS) entry which is preliminary data.</text>
</comment>
<organism evidence="7 8">
    <name type="scientific">Onychostoma macrolepis</name>
    <dbReference type="NCBI Taxonomy" id="369639"/>
    <lineage>
        <taxon>Eukaryota</taxon>
        <taxon>Metazoa</taxon>
        <taxon>Chordata</taxon>
        <taxon>Craniata</taxon>
        <taxon>Vertebrata</taxon>
        <taxon>Euteleostomi</taxon>
        <taxon>Actinopterygii</taxon>
        <taxon>Neopterygii</taxon>
        <taxon>Teleostei</taxon>
        <taxon>Ostariophysi</taxon>
        <taxon>Cypriniformes</taxon>
        <taxon>Cyprinidae</taxon>
        <taxon>Acrossocheilinae</taxon>
        <taxon>Onychostoma</taxon>
    </lineage>
</organism>
<evidence type="ECO:0000256" key="1">
    <source>
        <dbReference type="ARBA" id="ARBA00004370"/>
    </source>
</evidence>
<dbReference type="Pfam" id="PF04505">
    <property type="entry name" value="CD225"/>
    <property type="match status" value="1"/>
</dbReference>
<evidence type="ECO:0000256" key="2">
    <source>
        <dbReference type="ARBA" id="ARBA00006843"/>
    </source>
</evidence>
<evidence type="ECO:0000313" key="8">
    <source>
        <dbReference type="Proteomes" id="UP000579812"/>
    </source>
</evidence>
<evidence type="ECO:0000256" key="5">
    <source>
        <dbReference type="ARBA" id="ARBA00023136"/>
    </source>
</evidence>
<dbReference type="AlphaFoldDB" id="A0A7J6BUV9"/>
<keyword evidence="5 6" id="KW-0472">Membrane</keyword>
<reference evidence="7 8" key="1">
    <citation type="submission" date="2020-04" db="EMBL/GenBank/DDBJ databases">
        <title>Chromosome-level genome assembly of a cyprinid fish Onychostoma macrolepis by integration of Nanopore Sequencing, Bionano and Hi-C technology.</title>
        <authorList>
            <person name="Wang D."/>
        </authorList>
    </citation>
    <scope>NUCLEOTIDE SEQUENCE [LARGE SCALE GENOMIC DNA]</scope>
    <source>
        <strain evidence="7">SWU-2019</strain>
        <tissue evidence="7">Muscle</tissue>
    </source>
</reference>
<feature type="transmembrane region" description="Helical" evidence="6">
    <location>
        <begin position="138"/>
        <end position="157"/>
    </location>
</feature>
<name>A0A7J6BUV9_9TELE</name>
<dbReference type="PANTHER" id="PTHR14948:SF1">
    <property type="entry name" value="TRAFFICKING REGULATOR OF GLUT4 1"/>
    <property type="match status" value="1"/>
</dbReference>
<comment type="subcellular location">
    <subcellularLocation>
        <location evidence="1">Membrane</location>
    </subcellularLocation>
</comment>
<proteinExistence type="inferred from homology"/>
<gene>
    <name evidence="7" type="ORF">G5714_020313</name>
</gene>
<accession>A0A7J6BUV9</accession>